<name>A0A4W3JUM4_CALMI</name>
<dbReference type="STRING" id="7868.ENSCMIP00000035615"/>
<evidence type="ECO:0000313" key="2">
    <source>
        <dbReference type="Ensembl" id="ENSCMIP00000035615.1"/>
    </source>
</evidence>
<dbReference type="OrthoDB" id="408413at2759"/>
<sequence length="301" mass="34292">MFVYSHSSKMAPCLQLEVFGLQSKPAFYMAKCAAEVLKLRYPDVLAEPVICPLSEFAWIEFLTEKQKKMKGDVWGFSSKVMCFINDTLIGDEKEFLKWAEEEFDYQDFRPNALFEALADDFNFKFLTKNKDCLVYMDISIDAMPIGRFIFELFTDLCPITCKNFRALCTGDPALMPDGLQLCYKGTVFHRRVKNGWIQGGDIPTSRGDGGESIFGPTFQDENYAVSHWKRGIIGMANKGRHTNGSQFYIILQPNTWMDTKYVAFGQLIEGTKVLEQLEDVDTNNERPVLECKITDCGLVTP</sequence>
<dbReference type="InParanoid" id="A0A4W3JUM4"/>
<dbReference type="PROSITE" id="PS50072">
    <property type="entry name" value="CSA_PPIASE_2"/>
    <property type="match status" value="1"/>
</dbReference>
<dbReference type="PRINTS" id="PR00153">
    <property type="entry name" value="CSAPPISMRASE"/>
</dbReference>
<dbReference type="InterPro" id="IPR002130">
    <property type="entry name" value="Cyclophilin-type_PPIase_dom"/>
</dbReference>
<dbReference type="Ensembl" id="ENSCMIT00000036142.1">
    <property type="protein sequence ID" value="ENSCMIP00000035615.1"/>
    <property type="gene ID" value="ENSCMIG00000015068.1"/>
</dbReference>
<dbReference type="OMA" id="ECKIINC"/>
<dbReference type="CTD" id="285755"/>
<keyword evidence="3" id="KW-1185">Reference proteome</keyword>
<reference evidence="3" key="3">
    <citation type="journal article" date="2014" name="Nature">
        <title>Elephant shark genome provides unique insights into gnathostome evolution.</title>
        <authorList>
            <consortium name="International Elephant Shark Genome Sequencing Consortium"/>
            <person name="Venkatesh B."/>
            <person name="Lee A.P."/>
            <person name="Ravi V."/>
            <person name="Maurya A.K."/>
            <person name="Lian M.M."/>
            <person name="Swann J.B."/>
            <person name="Ohta Y."/>
            <person name="Flajnik M.F."/>
            <person name="Sutoh Y."/>
            <person name="Kasahara M."/>
            <person name="Hoon S."/>
            <person name="Gangu V."/>
            <person name="Roy S.W."/>
            <person name="Irimia M."/>
            <person name="Korzh V."/>
            <person name="Kondrychyn I."/>
            <person name="Lim Z.W."/>
            <person name="Tay B.H."/>
            <person name="Tohari S."/>
            <person name="Kong K.W."/>
            <person name="Ho S."/>
            <person name="Lorente-Galdos B."/>
            <person name="Quilez J."/>
            <person name="Marques-Bonet T."/>
            <person name="Raney B.J."/>
            <person name="Ingham P.W."/>
            <person name="Tay A."/>
            <person name="Hillier L.W."/>
            <person name="Minx P."/>
            <person name="Boehm T."/>
            <person name="Wilson R.K."/>
            <person name="Brenner S."/>
            <person name="Warren W.C."/>
        </authorList>
    </citation>
    <scope>NUCLEOTIDE SEQUENCE [LARGE SCALE GENOMIC DNA]</scope>
</reference>
<dbReference type="SUPFAM" id="SSF50891">
    <property type="entry name" value="Cyclophilin-like"/>
    <property type="match status" value="1"/>
</dbReference>
<reference evidence="2" key="5">
    <citation type="submission" date="2025-09" db="UniProtKB">
        <authorList>
            <consortium name="Ensembl"/>
        </authorList>
    </citation>
    <scope>IDENTIFICATION</scope>
</reference>
<protein>
    <submittedName>
        <fullName evidence="2">Peptidylprolyl isomerase (cyclophilin)-like 6</fullName>
    </submittedName>
</protein>
<dbReference type="GO" id="GO:0005737">
    <property type="term" value="C:cytoplasm"/>
    <property type="evidence" value="ECO:0007669"/>
    <property type="project" value="TreeGrafter"/>
</dbReference>
<dbReference type="InterPro" id="IPR029000">
    <property type="entry name" value="Cyclophilin-like_dom_sf"/>
</dbReference>
<dbReference type="GO" id="GO:0003755">
    <property type="term" value="F:peptidyl-prolyl cis-trans isomerase activity"/>
    <property type="evidence" value="ECO:0007669"/>
    <property type="project" value="InterPro"/>
</dbReference>
<accession>A0A4W3JUM4</accession>
<dbReference type="GeneTree" id="ENSGT00940000159634"/>
<proteinExistence type="predicted"/>
<dbReference type="PANTHER" id="PTHR11071:SF561">
    <property type="entry name" value="PEPTIDYL-PROLYL CIS-TRANS ISOMERASE D-RELATED"/>
    <property type="match status" value="1"/>
</dbReference>
<organism evidence="2 3">
    <name type="scientific">Callorhinchus milii</name>
    <name type="common">Ghost shark</name>
    <dbReference type="NCBI Taxonomy" id="7868"/>
    <lineage>
        <taxon>Eukaryota</taxon>
        <taxon>Metazoa</taxon>
        <taxon>Chordata</taxon>
        <taxon>Craniata</taxon>
        <taxon>Vertebrata</taxon>
        <taxon>Chondrichthyes</taxon>
        <taxon>Holocephali</taxon>
        <taxon>Chimaeriformes</taxon>
        <taxon>Callorhinchidae</taxon>
        <taxon>Callorhinchus</taxon>
    </lineage>
</organism>
<evidence type="ECO:0000259" key="1">
    <source>
        <dbReference type="PROSITE" id="PS50072"/>
    </source>
</evidence>
<dbReference type="PANTHER" id="PTHR11071">
    <property type="entry name" value="PEPTIDYL-PROLYL CIS-TRANS ISOMERASE"/>
    <property type="match status" value="1"/>
</dbReference>
<dbReference type="GeneID" id="103178251"/>
<dbReference type="FunFam" id="2.40.100.10:FF:000048">
    <property type="entry name" value="Peptidyl-prolyl cis-trans isomerase"/>
    <property type="match status" value="1"/>
</dbReference>
<reference evidence="2" key="4">
    <citation type="submission" date="2025-08" db="UniProtKB">
        <authorList>
            <consortium name="Ensembl"/>
        </authorList>
    </citation>
    <scope>IDENTIFICATION</scope>
</reference>
<dbReference type="Pfam" id="PF00160">
    <property type="entry name" value="Pro_isomerase"/>
    <property type="match status" value="1"/>
</dbReference>
<gene>
    <name evidence="2" type="primary">ppil6</name>
</gene>
<reference evidence="3" key="2">
    <citation type="journal article" date="2007" name="PLoS Biol.">
        <title>Survey sequencing and comparative analysis of the elephant shark (Callorhinchus milii) genome.</title>
        <authorList>
            <person name="Venkatesh B."/>
            <person name="Kirkness E.F."/>
            <person name="Loh Y.H."/>
            <person name="Halpern A.L."/>
            <person name="Lee A.P."/>
            <person name="Johnson J."/>
            <person name="Dandona N."/>
            <person name="Viswanathan L.D."/>
            <person name="Tay A."/>
            <person name="Venter J.C."/>
            <person name="Strausberg R.L."/>
            <person name="Brenner S."/>
        </authorList>
    </citation>
    <scope>NUCLEOTIDE SEQUENCE [LARGE SCALE GENOMIC DNA]</scope>
</reference>
<dbReference type="Proteomes" id="UP000314986">
    <property type="component" value="Unassembled WGS sequence"/>
</dbReference>
<feature type="domain" description="PPIase cyclophilin-type" evidence="1">
    <location>
        <begin position="135"/>
        <end position="298"/>
    </location>
</feature>
<reference evidence="3" key="1">
    <citation type="journal article" date="2006" name="Science">
        <title>Ancient noncoding elements conserved in the human genome.</title>
        <authorList>
            <person name="Venkatesh B."/>
            <person name="Kirkness E.F."/>
            <person name="Loh Y.H."/>
            <person name="Halpern A.L."/>
            <person name="Lee A.P."/>
            <person name="Johnson J."/>
            <person name="Dandona N."/>
            <person name="Viswanathan L.D."/>
            <person name="Tay A."/>
            <person name="Venter J.C."/>
            <person name="Strausberg R.L."/>
            <person name="Brenner S."/>
        </authorList>
    </citation>
    <scope>NUCLEOTIDE SEQUENCE [LARGE SCALE GENOMIC DNA]</scope>
</reference>
<dbReference type="AlphaFoldDB" id="A0A4W3JUM4"/>
<dbReference type="Gene3D" id="2.40.100.10">
    <property type="entry name" value="Cyclophilin-like"/>
    <property type="match status" value="1"/>
</dbReference>
<dbReference type="KEGG" id="cmk:103178251"/>
<evidence type="ECO:0000313" key="3">
    <source>
        <dbReference type="Proteomes" id="UP000314986"/>
    </source>
</evidence>